<evidence type="ECO:0000313" key="2">
    <source>
        <dbReference type="Proteomes" id="UP000621859"/>
    </source>
</evidence>
<evidence type="ECO:0000313" key="1">
    <source>
        <dbReference type="EMBL" id="GGP26585.1"/>
    </source>
</evidence>
<name>A0ABQ2PLU5_9NEIS</name>
<reference evidence="2" key="1">
    <citation type="journal article" date="2019" name="Int. J. Syst. Evol. Microbiol.">
        <title>The Global Catalogue of Microorganisms (GCM) 10K type strain sequencing project: providing services to taxonomists for standard genome sequencing and annotation.</title>
        <authorList>
            <consortium name="The Broad Institute Genomics Platform"/>
            <consortium name="The Broad Institute Genome Sequencing Center for Infectious Disease"/>
            <person name="Wu L."/>
            <person name="Ma J."/>
        </authorList>
    </citation>
    <scope>NUCLEOTIDE SEQUENCE [LARGE SCALE GENOMIC DNA]</scope>
    <source>
        <strain evidence="2">CGMCC 1.8860</strain>
    </source>
</reference>
<comment type="caution">
    <text evidence="1">The sequence shown here is derived from an EMBL/GenBank/DDBJ whole genome shotgun (WGS) entry which is preliminary data.</text>
</comment>
<dbReference type="Proteomes" id="UP000621859">
    <property type="component" value="Unassembled WGS sequence"/>
</dbReference>
<dbReference type="CDD" id="cd07067">
    <property type="entry name" value="HP_PGM_like"/>
    <property type="match status" value="1"/>
</dbReference>
<dbReference type="SMART" id="SM00855">
    <property type="entry name" value="PGAM"/>
    <property type="match status" value="1"/>
</dbReference>
<dbReference type="Gene3D" id="3.40.50.1240">
    <property type="entry name" value="Phosphoglycerate mutase-like"/>
    <property type="match status" value="1"/>
</dbReference>
<sequence length="181" mass="19926">MVRMRLALIRHLPVKDAAGLCYGRLDLPLAQDVCARDIACLQAQLPDGVPVYSSPLSRCWLLAQAISPVAMKDTRLQELDFGQWEGRSWQDIGAGALDNWIATGYDATHGGESLVVMQARVWQWADECAAKGIKVAIVVTHAGVIRALWSRFLPWDDCLGQAVPHGEVLWLTWPDAIPTPS</sequence>
<organism evidence="1 2">
    <name type="scientific">Silvimonas amylolytica</name>
    <dbReference type="NCBI Taxonomy" id="449663"/>
    <lineage>
        <taxon>Bacteria</taxon>
        <taxon>Pseudomonadati</taxon>
        <taxon>Pseudomonadota</taxon>
        <taxon>Betaproteobacteria</taxon>
        <taxon>Neisseriales</taxon>
        <taxon>Chitinibacteraceae</taxon>
        <taxon>Silvimonas</taxon>
    </lineage>
</organism>
<keyword evidence="2" id="KW-1185">Reference proteome</keyword>
<dbReference type="InterPro" id="IPR013078">
    <property type="entry name" value="His_Pase_superF_clade-1"/>
</dbReference>
<dbReference type="InterPro" id="IPR029033">
    <property type="entry name" value="His_PPase_superfam"/>
</dbReference>
<dbReference type="Pfam" id="PF00300">
    <property type="entry name" value="His_Phos_1"/>
    <property type="match status" value="1"/>
</dbReference>
<dbReference type="EMBL" id="BMLY01000003">
    <property type="protein sequence ID" value="GGP26585.1"/>
    <property type="molecule type" value="Genomic_DNA"/>
</dbReference>
<accession>A0ABQ2PLU5</accession>
<dbReference type="SUPFAM" id="SSF53254">
    <property type="entry name" value="Phosphoglycerate mutase-like"/>
    <property type="match status" value="1"/>
</dbReference>
<protein>
    <submittedName>
        <fullName evidence="1">Phosphoglycerate mutase</fullName>
    </submittedName>
</protein>
<proteinExistence type="predicted"/>
<gene>
    <name evidence="1" type="ORF">GCM10010971_24040</name>
</gene>